<evidence type="ECO:0000313" key="3">
    <source>
        <dbReference type="WBParaSite" id="PSU_v2.g14364.t1"/>
    </source>
</evidence>
<sequence length="162" mass="18352">MSSRSSANTLEEREPSATPIAPRSRSTSASNIETARQLFVEQLDFLDKEKEKLIQELPPLAPVASSEDLSSSEAEHSPSPKGAQKESKRNSPSSRRFTDMDENGEYAIDINSPPVLCKLPNSFHRSRIVGDYRRRLPSWSQRQHFAEDQIIFKLTFEECEDV</sequence>
<dbReference type="AlphaFoldDB" id="A0A914Y550"/>
<evidence type="ECO:0000256" key="1">
    <source>
        <dbReference type="SAM" id="MobiDB-lite"/>
    </source>
</evidence>
<feature type="region of interest" description="Disordered" evidence="1">
    <location>
        <begin position="57"/>
        <end position="107"/>
    </location>
</feature>
<feature type="region of interest" description="Disordered" evidence="1">
    <location>
        <begin position="1"/>
        <end position="31"/>
    </location>
</feature>
<dbReference type="Proteomes" id="UP000887577">
    <property type="component" value="Unplaced"/>
</dbReference>
<accession>A0A914Y550</accession>
<dbReference type="WBParaSite" id="PSU_v2.g14364.t1">
    <property type="protein sequence ID" value="PSU_v2.g14364.t1"/>
    <property type="gene ID" value="PSU_v2.g14364"/>
</dbReference>
<name>A0A914Y550_9BILA</name>
<organism evidence="2 3">
    <name type="scientific">Panagrolaimus superbus</name>
    <dbReference type="NCBI Taxonomy" id="310955"/>
    <lineage>
        <taxon>Eukaryota</taxon>
        <taxon>Metazoa</taxon>
        <taxon>Ecdysozoa</taxon>
        <taxon>Nematoda</taxon>
        <taxon>Chromadorea</taxon>
        <taxon>Rhabditida</taxon>
        <taxon>Tylenchina</taxon>
        <taxon>Panagrolaimomorpha</taxon>
        <taxon>Panagrolaimoidea</taxon>
        <taxon>Panagrolaimidae</taxon>
        <taxon>Panagrolaimus</taxon>
    </lineage>
</organism>
<proteinExistence type="predicted"/>
<reference evidence="3" key="1">
    <citation type="submission" date="2022-11" db="UniProtKB">
        <authorList>
            <consortium name="WormBaseParasite"/>
        </authorList>
    </citation>
    <scope>IDENTIFICATION</scope>
</reference>
<evidence type="ECO:0000313" key="2">
    <source>
        <dbReference type="Proteomes" id="UP000887577"/>
    </source>
</evidence>
<protein>
    <submittedName>
        <fullName evidence="3">Uncharacterized protein</fullName>
    </submittedName>
</protein>
<feature type="compositionally biased region" description="Basic and acidic residues" evidence="1">
    <location>
        <begin position="73"/>
        <end position="89"/>
    </location>
</feature>
<keyword evidence="2" id="KW-1185">Reference proteome</keyword>